<keyword evidence="3" id="KW-1185">Reference proteome</keyword>
<dbReference type="Proteomes" id="UP001595776">
    <property type="component" value="Unassembled WGS sequence"/>
</dbReference>
<comment type="caution">
    <text evidence="2">The sequence shown here is derived from an EMBL/GenBank/DDBJ whole genome shotgun (WGS) entry which is preliminary data.</text>
</comment>
<evidence type="ECO:0000256" key="1">
    <source>
        <dbReference type="SAM" id="Phobius"/>
    </source>
</evidence>
<sequence>MELGLSDREKVQMRAMKPLIGKRVKISVSLSLFLIVAYAAYGFLLTGDGAYAGTKVWGQMTLVFLGMVAQTHPSTR</sequence>
<feature type="transmembrane region" description="Helical" evidence="1">
    <location>
        <begin position="24"/>
        <end position="44"/>
    </location>
</feature>
<gene>
    <name evidence="2" type="ORF">ACFO5Q_11725</name>
</gene>
<protein>
    <submittedName>
        <fullName evidence="2">Uncharacterized protein</fullName>
    </submittedName>
</protein>
<evidence type="ECO:0000313" key="2">
    <source>
        <dbReference type="EMBL" id="MFC4348512.1"/>
    </source>
</evidence>
<accession>A0ABV8UBG9</accession>
<reference evidence="3" key="1">
    <citation type="journal article" date="2019" name="Int. J. Syst. Evol. Microbiol.">
        <title>The Global Catalogue of Microorganisms (GCM) 10K type strain sequencing project: providing services to taxonomists for standard genome sequencing and annotation.</title>
        <authorList>
            <consortium name="The Broad Institute Genomics Platform"/>
            <consortium name="The Broad Institute Genome Sequencing Center for Infectious Disease"/>
            <person name="Wu L."/>
            <person name="Ma J."/>
        </authorList>
    </citation>
    <scope>NUCLEOTIDE SEQUENCE [LARGE SCALE GENOMIC DNA]</scope>
    <source>
        <strain evidence="3">CGMCC 1.15304</strain>
    </source>
</reference>
<name>A0ABV8UBG9_9PROT</name>
<keyword evidence="1" id="KW-1133">Transmembrane helix</keyword>
<organism evidence="2 3">
    <name type="scientific">Kordiimonas lipolytica</name>
    <dbReference type="NCBI Taxonomy" id="1662421"/>
    <lineage>
        <taxon>Bacteria</taxon>
        <taxon>Pseudomonadati</taxon>
        <taxon>Pseudomonadota</taxon>
        <taxon>Alphaproteobacteria</taxon>
        <taxon>Kordiimonadales</taxon>
        <taxon>Kordiimonadaceae</taxon>
        <taxon>Kordiimonas</taxon>
    </lineage>
</organism>
<proteinExistence type="predicted"/>
<keyword evidence="1" id="KW-0812">Transmembrane</keyword>
<keyword evidence="1" id="KW-0472">Membrane</keyword>
<evidence type="ECO:0000313" key="3">
    <source>
        <dbReference type="Proteomes" id="UP001595776"/>
    </source>
</evidence>
<dbReference type="EMBL" id="JBHSCR010000010">
    <property type="protein sequence ID" value="MFC4348512.1"/>
    <property type="molecule type" value="Genomic_DNA"/>
</dbReference>
<dbReference type="RefSeq" id="WP_068151440.1">
    <property type="nucleotide sequence ID" value="NZ_JBHSCR010000010.1"/>
</dbReference>